<dbReference type="SUPFAM" id="SSF53335">
    <property type="entry name" value="S-adenosyl-L-methionine-dependent methyltransferases"/>
    <property type="match status" value="1"/>
</dbReference>
<proteinExistence type="predicted"/>
<dbReference type="AlphaFoldDB" id="A0A0F9RG66"/>
<protein>
    <recommendedName>
        <fullName evidence="2">DNA methylase N-4/N-6 domain-containing protein</fullName>
    </recommendedName>
</protein>
<organism evidence="1">
    <name type="scientific">marine sediment metagenome</name>
    <dbReference type="NCBI Taxonomy" id="412755"/>
    <lineage>
        <taxon>unclassified sequences</taxon>
        <taxon>metagenomes</taxon>
        <taxon>ecological metagenomes</taxon>
    </lineage>
</organism>
<reference evidence="1" key="1">
    <citation type="journal article" date="2015" name="Nature">
        <title>Complex archaea that bridge the gap between prokaryotes and eukaryotes.</title>
        <authorList>
            <person name="Spang A."/>
            <person name="Saw J.H."/>
            <person name="Jorgensen S.L."/>
            <person name="Zaremba-Niedzwiedzka K."/>
            <person name="Martijn J."/>
            <person name="Lind A.E."/>
            <person name="van Eijk R."/>
            <person name="Schleper C."/>
            <person name="Guy L."/>
            <person name="Ettema T.J."/>
        </authorList>
    </citation>
    <scope>NUCLEOTIDE SEQUENCE</scope>
</reference>
<dbReference type="EMBL" id="LAZR01000882">
    <property type="protein sequence ID" value="KKN55485.1"/>
    <property type="molecule type" value="Genomic_DNA"/>
</dbReference>
<comment type="caution">
    <text evidence="1">The sequence shown here is derived from an EMBL/GenBank/DDBJ whole genome shotgun (WGS) entry which is preliminary data.</text>
</comment>
<sequence>MAVPTLAWVLPRPRQDAYPGSWPLHFEKKLVRVLDNPHPILNQFGGMAEYGLRIDMRRTHPYSNHPNLAWTPPDVQGDAHRLPFKDNVFMLTIADPPYSAEESARMYKTPPIVYKDYIREAVRVTQVGGFIASYHVTVTPRPDQTEYFMRILVATRVWHRLRACCIFRKVSDDQS</sequence>
<dbReference type="Gene3D" id="3.40.50.150">
    <property type="entry name" value="Vaccinia Virus protein VP39"/>
    <property type="match status" value="1"/>
</dbReference>
<dbReference type="InterPro" id="IPR029063">
    <property type="entry name" value="SAM-dependent_MTases_sf"/>
</dbReference>
<evidence type="ECO:0008006" key="2">
    <source>
        <dbReference type="Google" id="ProtNLM"/>
    </source>
</evidence>
<gene>
    <name evidence="1" type="ORF">LCGC14_0581600</name>
</gene>
<evidence type="ECO:0000313" key="1">
    <source>
        <dbReference type="EMBL" id="KKN55485.1"/>
    </source>
</evidence>
<accession>A0A0F9RG66</accession>
<name>A0A0F9RG66_9ZZZZ</name>